<name>A0A1R1SAN8_9ACTN</name>
<protein>
    <submittedName>
        <fullName evidence="1">Uncharacterized protein</fullName>
    </submittedName>
</protein>
<proteinExistence type="predicted"/>
<keyword evidence="2" id="KW-1185">Reference proteome</keyword>
<dbReference type="EMBL" id="ASQP01000399">
    <property type="protein sequence ID" value="OMI35292.1"/>
    <property type="molecule type" value="Genomic_DNA"/>
</dbReference>
<comment type="caution">
    <text evidence="1">The sequence shown here is derived from an EMBL/GenBank/DDBJ whole genome shotgun (WGS) entry which is preliminary data.</text>
</comment>
<evidence type="ECO:0000313" key="2">
    <source>
        <dbReference type="Proteomes" id="UP000186168"/>
    </source>
</evidence>
<accession>A0A1R1SAN8</accession>
<gene>
    <name evidence="1" type="ORF">SPAR_31501</name>
</gene>
<sequence length="61" mass="6744">MRPHHRVRDPTVACVAVFCAVGRIDAVQERGQRSRLEGRSVAFGQFVEQGADPVQPKVAWA</sequence>
<dbReference type="RefSeq" id="WP_076971569.1">
    <property type="nucleotide sequence ID" value="NZ_ASQP01000399.1"/>
</dbReference>
<reference evidence="1 2" key="1">
    <citation type="submission" date="2013-05" db="EMBL/GenBank/DDBJ databases">
        <title>Genome sequence of Streptomyces sparsogenes DSM 40356.</title>
        <authorList>
            <person name="Coyne S."/>
            <person name="Seebeck F.P."/>
        </authorList>
    </citation>
    <scope>NUCLEOTIDE SEQUENCE [LARGE SCALE GENOMIC DNA]</scope>
    <source>
        <strain evidence="1 2">DSM 40356</strain>
    </source>
</reference>
<evidence type="ECO:0000313" key="1">
    <source>
        <dbReference type="EMBL" id="OMI35292.1"/>
    </source>
</evidence>
<dbReference type="Proteomes" id="UP000186168">
    <property type="component" value="Unassembled WGS sequence"/>
</dbReference>
<organism evidence="1 2">
    <name type="scientific">Streptomyces sparsogenes DSM 40356</name>
    <dbReference type="NCBI Taxonomy" id="1331668"/>
    <lineage>
        <taxon>Bacteria</taxon>
        <taxon>Bacillati</taxon>
        <taxon>Actinomycetota</taxon>
        <taxon>Actinomycetes</taxon>
        <taxon>Kitasatosporales</taxon>
        <taxon>Streptomycetaceae</taxon>
        <taxon>Streptomyces</taxon>
    </lineage>
</organism>
<dbReference type="AlphaFoldDB" id="A0A1R1SAN8"/>